<keyword evidence="3" id="KW-1185">Reference proteome</keyword>
<organism evidence="2 3">
    <name type="scientific">Haloechinothrix alba</name>
    <dbReference type="NCBI Taxonomy" id="664784"/>
    <lineage>
        <taxon>Bacteria</taxon>
        <taxon>Bacillati</taxon>
        <taxon>Actinomycetota</taxon>
        <taxon>Actinomycetes</taxon>
        <taxon>Pseudonocardiales</taxon>
        <taxon>Pseudonocardiaceae</taxon>
        <taxon>Haloechinothrix</taxon>
    </lineage>
</organism>
<evidence type="ECO:0000256" key="1">
    <source>
        <dbReference type="SAM" id="MobiDB-lite"/>
    </source>
</evidence>
<dbReference type="AlphaFoldDB" id="A0A238Z4V0"/>
<dbReference type="EMBL" id="FZNW01000019">
    <property type="protein sequence ID" value="SNR77873.1"/>
    <property type="molecule type" value="Genomic_DNA"/>
</dbReference>
<sequence length="95" mass="10579">MPWKITHGRPNHVRGIHHAAAPGPQVYPRSGQSWKRGRCRADRSPAVLCQLHQFPVLLGPEVLVAVGQQDHPFRVERVDGSGVVRDKHDRARVAA</sequence>
<evidence type="ECO:0000313" key="2">
    <source>
        <dbReference type="EMBL" id="SNR77873.1"/>
    </source>
</evidence>
<feature type="compositionally biased region" description="Basic residues" evidence="1">
    <location>
        <begin position="1"/>
        <end position="17"/>
    </location>
</feature>
<protein>
    <submittedName>
        <fullName evidence="2">Uncharacterized protein</fullName>
    </submittedName>
</protein>
<accession>A0A238Z4V0</accession>
<feature type="region of interest" description="Disordered" evidence="1">
    <location>
        <begin position="1"/>
        <end position="33"/>
    </location>
</feature>
<gene>
    <name evidence="2" type="ORF">SAMN06265360_1195</name>
</gene>
<name>A0A238Z4V0_9PSEU</name>
<dbReference type="Proteomes" id="UP000198348">
    <property type="component" value="Unassembled WGS sequence"/>
</dbReference>
<proteinExistence type="predicted"/>
<evidence type="ECO:0000313" key="3">
    <source>
        <dbReference type="Proteomes" id="UP000198348"/>
    </source>
</evidence>
<reference evidence="2 3" key="1">
    <citation type="submission" date="2017-06" db="EMBL/GenBank/DDBJ databases">
        <authorList>
            <person name="Kim H.J."/>
            <person name="Triplett B.A."/>
        </authorList>
    </citation>
    <scope>NUCLEOTIDE SEQUENCE [LARGE SCALE GENOMIC DNA]</scope>
    <source>
        <strain evidence="2 3">DSM 45207</strain>
    </source>
</reference>